<dbReference type="SUPFAM" id="SSF49899">
    <property type="entry name" value="Concanavalin A-like lectins/glucanases"/>
    <property type="match status" value="1"/>
</dbReference>
<dbReference type="GO" id="GO:0004553">
    <property type="term" value="F:hydrolase activity, hydrolyzing O-glycosyl compounds"/>
    <property type="evidence" value="ECO:0007669"/>
    <property type="project" value="UniProtKB-ARBA"/>
</dbReference>
<feature type="region of interest" description="Disordered" evidence="1">
    <location>
        <begin position="458"/>
        <end position="480"/>
    </location>
</feature>
<evidence type="ECO:0000259" key="3">
    <source>
        <dbReference type="Pfam" id="PF07583"/>
    </source>
</evidence>
<dbReference type="InterPro" id="IPR013320">
    <property type="entry name" value="ConA-like_dom_sf"/>
</dbReference>
<dbReference type="PROSITE" id="PS51257">
    <property type="entry name" value="PROKAR_LIPOPROTEIN"/>
    <property type="match status" value="1"/>
</dbReference>
<accession>A0AAE3SMI1</accession>
<feature type="domain" description="Cytochrome C Planctomycete-type" evidence="5">
    <location>
        <begin position="64"/>
        <end position="125"/>
    </location>
</feature>
<dbReference type="Gene3D" id="2.60.120.200">
    <property type="match status" value="1"/>
</dbReference>
<organism evidence="6 7">
    <name type="scientific">Lentiprolixibacter aurantiacus</name>
    <dbReference type="NCBI Taxonomy" id="2993939"/>
    <lineage>
        <taxon>Bacteria</taxon>
        <taxon>Pseudomonadati</taxon>
        <taxon>Bacteroidota</taxon>
        <taxon>Flavobacteriia</taxon>
        <taxon>Flavobacteriales</taxon>
        <taxon>Flavobacteriaceae</taxon>
        <taxon>Lentiprolixibacter</taxon>
    </lineage>
</organism>
<evidence type="ECO:0000313" key="7">
    <source>
        <dbReference type="Proteomes" id="UP001207116"/>
    </source>
</evidence>
<dbReference type="Pfam" id="PF13385">
    <property type="entry name" value="Laminin_G_3"/>
    <property type="match status" value="1"/>
</dbReference>
<dbReference type="Proteomes" id="UP001207116">
    <property type="component" value="Unassembled WGS sequence"/>
</dbReference>
<feature type="domain" description="DUF1553" evidence="4">
    <location>
        <begin position="790"/>
        <end position="1050"/>
    </location>
</feature>
<evidence type="ECO:0000259" key="5">
    <source>
        <dbReference type="Pfam" id="PF07635"/>
    </source>
</evidence>
<dbReference type="RefSeq" id="WP_266010568.1">
    <property type="nucleotide sequence ID" value="NZ_JAPFQP010000001.1"/>
</dbReference>
<keyword evidence="2" id="KW-0472">Membrane</keyword>
<gene>
    <name evidence="6" type="ORF">OO016_02535</name>
</gene>
<evidence type="ECO:0000259" key="4">
    <source>
        <dbReference type="Pfam" id="PF07587"/>
    </source>
</evidence>
<protein>
    <submittedName>
        <fullName evidence="6">DUF1553 domain-containing protein</fullName>
    </submittedName>
</protein>
<dbReference type="Pfam" id="PF07635">
    <property type="entry name" value="PSCyt1"/>
    <property type="match status" value="1"/>
</dbReference>
<feature type="transmembrane region" description="Helical" evidence="2">
    <location>
        <begin position="12"/>
        <end position="29"/>
    </location>
</feature>
<dbReference type="PANTHER" id="PTHR35889">
    <property type="entry name" value="CYCLOINULO-OLIGOSACCHARIDE FRUCTANOTRANSFERASE-RELATED"/>
    <property type="match status" value="1"/>
</dbReference>
<keyword evidence="2" id="KW-1133">Transmembrane helix</keyword>
<proteinExistence type="predicted"/>
<dbReference type="InterPro" id="IPR022655">
    <property type="entry name" value="DUF1553"/>
</dbReference>
<dbReference type="PANTHER" id="PTHR35889:SF3">
    <property type="entry name" value="F-BOX DOMAIN-CONTAINING PROTEIN"/>
    <property type="match status" value="1"/>
</dbReference>
<reference evidence="6" key="1">
    <citation type="submission" date="2022-11" db="EMBL/GenBank/DDBJ databases">
        <title>The characterization of three novel Bacteroidetes species and genomic analysis of their roles in tidal elemental geochemical cycles.</title>
        <authorList>
            <person name="Ma K.-J."/>
        </authorList>
    </citation>
    <scope>NUCLEOTIDE SEQUENCE</scope>
    <source>
        <strain evidence="6">M415</strain>
    </source>
</reference>
<feature type="compositionally biased region" description="Basic and acidic residues" evidence="1">
    <location>
        <begin position="464"/>
        <end position="480"/>
    </location>
</feature>
<name>A0AAE3SMI1_9FLAO</name>
<dbReference type="Pfam" id="PF07583">
    <property type="entry name" value="PSCyt2"/>
    <property type="match status" value="1"/>
</dbReference>
<evidence type="ECO:0000256" key="1">
    <source>
        <dbReference type="SAM" id="MobiDB-lite"/>
    </source>
</evidence>
<keyword evidence="2" id="KW-0812">Transmembrane</keyword>
<keyword evidence="7" id="KW-1185">Reference proteome</keyword>
<evidence type="ECO:0000256" key="2">
    <source>
        <dbReference type="SAM" id="Phobius"/>
    </source>
</evidence>
<sequence length="1105" mass="126419">MSNRTVFKATPIFGYFLYLGFTAILLSVFSCSQKLPEKVEQAYASLPDHIDYNFHIKPILSDRCYNCHGPDPETRKAGLRLDIEEEAFKKLASGNYALVRGSFGKSEAIHRMLSTDPEEMMPPPDTELTVTAEEIALISKWLEQGAEWKEHWSFLPVNNVSVPEIENDWKQVNEIDNFIQEQLLQTGLWPSPEADKERLIKRVTMDLTGLPPSPEEIDAFLKDPSVKAYEELVDRLLASNAYAERMTQEWMDVARYSDSHGVSFDGYRTSWPYRDWLIQAFAKNMPYDEFITHQIAGDLIENADDQSRIATAFLRMNPLEASAGSIPEEFRIEYVNERAGFTGTALLGMTLECAKCHDHKFDPITQKEFYQVSAFFNNTEEYGLAPTDSDRAPTLILLSEEEKLQLNSYMESLGKQEGLLADTKKHAITNYNKPLPKTIAGDHISHYAFNSIKPYKKEIKPKKKKEEKNKKDKKKEKPEDKKKVFVELQMLDNNKEAEANLKITLTEGKYGKAAYFNEEYDIIKLLKTGEFNHMDPFSISTWILTEKDSVGSSQNIIGNSGHVFQYHRGWDLALDSGNHVRVRLIHRLPDEIISVSSSEPIPANQWQQVGFTYDGSKSASGISIFVNGQKVPSRAHFDKLKRSILPISQKNGKPDSIPLVVGKSNRKWMDDLGMFQGAIDEIKIFDRQLSQWEMAGLGEADLDPNSDAIKWEHWFLHDKNLIKDRKKIYETRMAITKMLDSANEVMVMQEMETPRKTYILEKGLYDQHGEEVEPGGINKILPYGPDLPKNRLGLARWLFDPDNPVVSRVAINRYWQMVFGSGLVKTAEDFGSQGERPSHPKLLDWLAKDFMNNGWDVKHALKQMVMSHTYRQSSFSPEELREKDPENRYLARSPSYRWPAEMIRDNALKASGLLVEETGGPSVKPYQPDGLWKEVFMASSKLSKYKPDTGKNLYRRSLYTFSRRFAPNPFMINFDATSREICTIRRNITSTPLQALTLLNDPQMVEASRVLSEKVQMESPDSVEKQITLAFRRSTGLKPSQDQLSILNSHYEKSLQRFIGKPMLVDSILSVGERPFNKELSKEKTAAMTLVVNTIFNFDESYTKR</sequence>
<dbReference type="GO" id="GO:0005975">
    <property type="term" value="P:carbohydrate metabolic process"/>
    <property type="evidence" value="ECO:0007669"/>
    <property type="project" value="UniProtKB-ARBA"/>
</dbReference>
<comment type="caution">
    <text evidence="6">The sequence shown here is derived from an EMBL/GenBank/DDBJ whole genome shotgun (WGS) entry which is preliminary data.</text>
</comment>
<dbReference type="EMBL" id="JAPFQP010000001">
    <property type="protein sequence ID" value="MCX2718470.1"/>
    <property type="molecule type" value="Genomic_DNA"/>
</dbReference>
<dbReference type="InterPro" id="IPR011444">
    <property type="entry name" value="DUF1549"/>
</dbReference>
<dbReference type="Pfam" id="PF07587">
    <property type="entry name" value="PSD1"/>
    <property type="match status" value="1"/>
</dbReference>
<feature type="domain" description="DUF1549" evidence="3">
    <location>
        <begin position="174"/>
        <end position="380"/>
    </location>
</feature>
<evidence type="ECO:0000313" key="6">
    <source>
        <dbReference type="EMBL" id="MCX2718470.1"/>
    </source>
</evidence>
<dbReference type="AlphaFoldDB" id="A0AAE3SMI1"/>
<dbReference type="InterPro" id="IPR011429">
    <property type="entry name" value="Cyt_c_Planctomycete-type"/>
</dbReference>